<evidence type="ECO:0000313" key="1">
    <source>
        <dbReference type="EMBL" id="ELZ92646.1"/>
    </source>
</evidence>
<dbReference type="Proteomes" id="UP000011508">
    <property type="component" value="Unassembled WGS sequence"/>
</dbReference>
<dbReference type="PATRIC" id="fig|662480.6.peg.2080"/>
<gene>
    <name evidence="1" type="ORF">C441_10518</name>
</gene>
<reference evidence="1 2" key="1">
    <citation type="journal article" date="2014" name="PLoS Genet.">
        <title>Phylogenetically driven sequencing of extremely halophilic archaea reveals strategies for static and dynamic osmo-response.</title>
        <authorList>
            <person name="Becker E.A."/>
            <person name="Seitzer P.M."/>
            <person name="Tritt A."/>
            <person name="Larsen D."/>
            <person name="Krusor M."/>
            <person name="Yao A.I."/>
            <person name="Wu D."/>
            <person name="Madern D."/>
            <person name="Eisen J.A."/>
            <person name="Darling A.E."/>
            <person name="Facciotti M.T."/>
        </authorList>
    </citation>
    <scope>NUCLEOTIDE SEQUENCE [LARGE SCALE GENOMIC DNA]</scope>
    <source>
        <strain evidence="1 2">ATCC BAA-897</strain>
    </source>
</reference>
<keyword evidence="2" id="KW-1185">Reference proteome</keyword>
<evidence type="ECO:0000313" key="2">
    <source>
        <dbReference type="Proteomes" id="UP000011508"/>
    </source>
</evidence>
<protein>
    <submittedName>
        <fullName evidence="1">Uncharacterized protein</fullName>
    </submittedName>
</protein>
<dbReference type="AlphaFoldDB" id="M0I780"/>
<organism evidence="1 2">
    <name type="scientific">Haloferax sulfurifontis ATCC BAA-897</name>
    <dbReference type="NCBI Taxonomy" id="662480"/>
    <lineage>
        <taxon>Archaea</taxon>
        <taxon>Methanobacteriati</taxon>
        <taxon>Methanobacteriota</taxon>
        <taxon>Stenosarchaea group</taxon>
        <taxon>Halobacteria</taxon>
        <taxon>Halobacteriales</taxon>
        <taxon>Haloferacaceae</taxon>
        <taxon>Haloferax</taxon>
    </lineage>
</organism>
<dbReference type="EMBL" id="AOLM01000019">
    <property type="protein sequence ID" value="ELZ92646.1"/>
    <property type="molecule type" value="Genomic_DNA"/>
</dbReference>
<sequence length="96" mass="11237">MKTTHETEHAPTEIVPPWKRADVLEELHVERGWPARDIARRFDVETRKVARELERREIYTETARPPMRGIAGKVWRESLQNAEIRALADSGHGRDR</sequence>
<proteinExistence type="predicted"/>
<comment type="caution">
    <text evidence="1">The sequence shown here is derived from an EMBL/GenBank/DDBJ whole genome shotgun (WGS) entry which is preliminary data.</text>
</comment>
<dbReference type="OrthoDB" id="384939at2157"/>
<dbReference type="RefSeq" id="WP_007275026.1">
    <property type="nucleotide sequence ID" value="NZ_AOLM01000019.1"/>
</dbReference>
<name>M0I780_9EURY</name>
<accession>M0I780</accession>